<dbReference type="InterPro" id="IPR000182">
    <property type="entry name" value="GNAT_dom"/>
</dbReference>
<dbReference type="CDD" id="cd04301">
    <property type="entry name" value="NAT_SF"/>
    <property type="match status" value="1"/>
</dbReference>
<gene>
    <name evidence="4" type="ORF">KG103_01545</name>
</gene>
<evidence type="ECO:0000256" key="1">
    <source>
        <dbReference type="ARBA" id="ARBA00022679"/>
    </source>
</evidence>
<dbReference type="SUPFAM" id="SSF55729">
    <property type="entry name" value="Acyl-CoA N-acyltransferases (Nat)"/>
    <property type="match status" value="1"/>
</dbReference>
<dbReference type="PANTHER" id="PTHR43877">
    <property type="entry name" value="AMINOALKYLPHOSPHONATE N-ACETYLTRANSFERASE-RELATED-RELATED"/>
    <property type="match status" value="1"/>
</dbReference>
<dbReference type="EMBL" id="CP074405">
    <property type="protein sequence ID" value="QVI62655.1"/>
    <property type="molecule type" value="Genomic_DNA"/>
</dbReference>
<evidence type="ECO:0000313" key="5">
    <source>
        <dbReference type="Proteomes" id="UP000677804"/>
    </source>
</evidence>
<evidence type="ECO:0000256" key="2">
    <source>
        <dbReference type="ARBA" id="ARBA00023315"/>
    </source>
</evidence>
<reference evidence="4 5" key="1">
    <citation type="submission" date="2021-05" db="EMBL/GenBank/DDBJ databases">
        <title>Novel species in genus Cellulomonas.</title>
        <authorList>
            <person name="Zhang G."/>
        </authorList>
    </citation>
    <scope>NUCLEOTIDE SEQUENCE [LARGE SCALE GENOMIC DNA]</scope>
    <source>
        <strain evidence="5">zg-ZUI222</strain>
    </source>
</reference>
<keyword evidence="5" id="KW-1185">Reference proteome</keyword>
<protein>
    <submittedName>
        <fullName evidence="4">GNAT family N-acetyltransferase</fullName>
    </submittedName>
</protein>
<proteinExistence type="predicted"/>
<keyword evidence="2" id="KW-0012">Acyltransferase</keyword>
<dbReference type="InterPro" id="IPR016181">
    <property type="entry name" value="Acyl_CoA_acyltransferase"/>
</dbReference>
<dbReference type="PANTHER" id="PTHR43877:SF1">
    <property type="entry name" value="ACETYLTRANSFERASE"/>
    <property type="match status" value="1"/>
</dbReference>
<dbReference type="Gene3D" id="3.40.630.30">
    <property type="match status" value="1"/>
</dbReference>
<dbReference type="RefSeq" id="WP_207341761.1">
    <property type="nucleotide sequence ID" value="NZ_CP074405.1"/>
</dbReference>
<dbReference type="InterPro" id="IPR050832">
    <property type="entry name" value="Bact_Acetyltransf"/>
</dbReference>
<dbReference type="Proteomes" id="UP000677804">
    <property type="component" value="Chromosome"/>
</dbReference>
<evidence type="ECO:0000259" key="3">
    <source>
        <dbReference type="PROSITE" id="PS51186"/>
    </source>
</evidence>
<sequence>MTTVGTVPSGPTVRRVAAGDHAAWTRLFRAYRAFYELPDDDHAIATTWGWVVGEQHGMTGLVAVGADGALLGLANLRAFARPSTGTTGLYLDDLFVDPDARRSGAGSALLRAAGDLAAQRGDTVVRWITAQDNTRARALYDRHATATPWVTYDMAPGRVART</sequence>
<feature type="domain" description="N-acetyltransferase" evidence="3">
    <location>
        <begin position="11"/>
        <end position="159"/>
    </location>
</feature>
<dbReference type="Pfam" id="PF00583">
    <property type="entry name" value="Acetyltransf_1"/>
    <property type="match status" value="1"/>
</dbReference>
<keyword evidence="1" id="KW-0808">Transferase</keyword>
<evidence type="ECO:0000313" key="4">
    <source>
        <dbReference type="EMBL" id="QVI62655.1"/>
    </source>
</evidence>
<dbReference type="PROSITE" id="PS51186">
    <property type="entry name" value="GNAT"/>
    <property type="match status" value="1"/>
</dbReference>
<name>A0ABX8D5C2_9CELL</name>
<organism evidence="4 5">
    <name type="scientific">Cellulomonas wangleii</name>
    <dbReference type="NCBI Taxonomy" id="2816956"/>
    <lineage>
        <taxon>Bacteria</taxon>
        <taxon>Bacillati</taxon>
        <taxon>Actinomycetota</taxon>
        <taxon>Actinomycetes</taxon>
        <taxon>Micrococcales</taxon>
        <taxon>Cellulomonadaceae</taxon>
        <taxon>Cellulomonas</taxon>
    </lineage>
</organism>
<accession>A0ABX8D5C2</accession>